<dbReference type="EMBL" id="LWMT01000006">
    <property type="protein sequence ID" value="KZX17614.1"/>
    <property type="molecule type" value="Genomic_DNA"/>
</dbReference>
<evidence type="ECO:0000313" key="1">
    <source>
        <dbReference type="EMBL" id="KZX17614.1"/>
    </source>
</evidence>
<protein>
    <submittedName>
        <fullName evidence="1">Uncharacterized protein</fullName>
    </submittedName>
</protein>
<organism evidence="1 2">
    <name type="scientific">Methanobrevibacter filiformis</name>
    <dbReference type="NCBI Taxonomy" id="55758"/>
    <lineage>
        <taxon>Archaea</taxon>
        <taxon>Methanobacteriati</taxon>
        <taxon>Methanobacteriota</taxon>
        <taxon>Methanomada group</taxon>
        <taxon>Methanobacteria</taxon>
        <taxon>Methanobacteriales</taxon>
        <taxon>Methanobacteriaceae</taxon>
        <taxon>Methanobrevibacter</taxon>
    </lineage>
</organism>
<reference evidence="1 2" key="1">
    <citation type="submission" date="2016-04" db="EMBL/GenBank/DDBJ databases">
        <title>Genome sequence of Methanobrevibacter filiformis DSM 11501.</title>
        <authorList>
            <person name="Poehlein A."/>
            <person name="Seedorf H."/>
            <person name="Daniel R."/>
        </authorList>
    </citation>
    <scope>NUCLEOTIDE SEQUENCE [LARGE SCALE GENOMIC DNA]</scope>
    <source>
        <strain evidence="1 2">DSM 11501</strain>
    </source>
</reference>
<dbReference type="AlphaFoldDB" id="A0A166FF71"/>
<evidence type="ECO:0000313" key="2">
    <source>
        <dbReference type="Proteomes" id="UP000077066"/>
    </source>
</evidence>
<dbReference type="RefSeq" id="WP_066970222.1">
    <property type="nucleotide sequence ID" value="NZ_LWMT01000006.1"/>
</dbReference>
<name>A0A166FF71_9EURY</name>
<proteinExistence type="predicted"/>
<accession>A0A166FF71</accession>
<comment type="caution">
    <text evidence="1">The sequence shown here is derived from an EMBL/GenBank/DDBJ whole genome shotgun (WGS) entry which is preliminary data.</text>
</comment>
<keyword evidence="2" id="KW-1185">Reference proteome</keyword>
<dbReference type="PATRIC" id="fig|55758.3.peg.50"/>
<dbReference type="Proteomes" id="UP000077066">
    <property type="component" value="Unassembled WGS sequence"/>
</dbReference>
<dbReference type="STRING" id="55758.MBFIL_00430"/>
<gene>
    <name evidence="1" type="ORF">MBFIL_00430</name>
</gene>
<sequence>MNYISKYLENIRLGEGRYGMFGNMVGRTVLNRLTPEQRIKRENKLKNENPSAFKEFQEYMPSTVNLCVSFHFKNYFYM</sequence>